<feature type="chain" id="PRO_5041900715" evidence="2">
    <location>
        <begin position="19"/>
        <end position="393"/>
    </location>
</feature>
<proteinExistence type="predicted"/>
<keyword evidence="2" id="KW-0732">Signal</keyword>
<dbReference type="AlphaFoldDB" id="A0AAD5DG21"/>
<feature type="compositionally biased region" description="Low complexity" evidence="1">
    <location>
        <begin position="30"/>
        <end position="40"/>
    </location>
</feature>
<evidence type="ECO:0000313" key="3">
    <source>
        <dbReference type="EMBL" id="KAI7837355.1"/>
    </source>
</evidence>
<comment type="caution">
    <text evidence="3">The sequence shown here is derived from an EMBL/GenBank/DDBJ whole genome shotgun (WGS) entry which is preliminary data.</text>
</comment>
<feature type="region of interest" description="Disordered" evidence="1">
    <location>
        <begin position="27"/>
        <end position="50"/>
    </location>
</feature>
<feature type="signal peptide" evidence="2">
    <location>
        <begin position="1"/>
        <end position="18"/>
    </location>
</feature>
<protein>
    <submittedName>
        <fullName evidence="3">Uncharacterized protein</fullName>
    </submittedName>
</protein>
<dbReference type="Proteomes" id="UP001205105">
    <property type="component" value="Unassembled WGS sequence"/>
</dbReference>
<evidence type="ECO:0000313" key="4">
    <source>
        <dbReference type="Proteomes" id="UP001205105"/>
    </source>
</evidence>
<sequence>MRWTAAAVVLCLAAAAQAGVTDVPVPKAPPGGAATPAHHWGGNHGVGGSVPSQDNSLIDKPCTYTPAVMPDYATLADPAHRITACNDTRLTDKQQAACLACIRIRHRDACLKATAAKYYGDFGTWLDNSTCFVDVRAEITNPFTQQVFPTAMLTWDLWGYGANNQLLLESVSGSFVCTLRKGKRLCEGTIARPAYLKTGWMYIGREIWTNRLAAVLEWRKNTTCNRYPPDTAVCPALPEPYKFDYIMKLPFAEVGTQMKPGGDTFNVILKNDFRLKGARSVRWRVQVPGRQNRGATAPMFVGLMDDSTYFSACTPDDTFTTATCNFNASLALPGTACFARDCWGSYDFKGSPSDDMNLVVAYKRSTIYLGAPWVINATETPPQTVSVNFVASG</sequence>
<evidence type="ECO:0000256" key="2">
    <source>
        <dbReference type="SAM" id="SignalP"/>
    </source>
</evidence>
<organism evidence="3 4">
    <name type="scientific">Chlorella ohadii</name>
    <dbReference type="NCBI Taxonomy" id="2649997"/>
    <lineage>
        <taxon>Eukaryota</taxon>
        <taxon>Viridiplantae</taxon>
        <taxon>Chlorophyta</taxon>
        <taxon>core chlorophytes</taxon>
        <taxon>Trebouxiophyceae</taxon>
        <taxon>Chlorellales</taxon>
        <taxon>Chlorellaceae</taxon>
        <taxon>Chlorella clade</taxon>
        <taxon>Chlorella</taxon>
    </lineage>
</organism>
<keyword evidence="4" id="KW-1185">Reference proteome</keyword>
<gene>
    <name evidence="3" type="ORF">COHA_008795</name>
</gene>
<name>A0AAD5DG21_9CHLO</name>
<accession>A0AAD5DG21</accession>
<evidence type="ECO:0000256" key="1">
    <source>
        <dbReference type="SAM" id="MobiDB-lite"/>
    </source>
</evidence>
<reference evidence="3" key="1">
    <citation type="submission" date="2020-11" db="EMBL/GenBank/DDBJ databases">
        <title>Chlorella ohadii genome sequencing and assembly.</title>
        <authorList>
            <person name="Murik O."/>
            <person name="Treves H."/>
            <person name="Kedem I."/>
            <person name="Shotland Y."/>
            <person name="Kaplan A."/>
        </authorList>
    </citation>
    <scope>NUCLEOTIDE SEQUENCE</scope>
    <source>
        <strain evidence="3">1</strain>
    </source>
</reference>
<dbReference type="EMBL" id="JADXDR010000155">
    <property type="protein sequence ID" value="KAI7837355.1"/>
    <property type="molecule type" value="Genomic_DNA"/>
</dbReference>